<dbReference type="PROSITE" id="PS51257">
    <property type="entry name" value="PROKAR_LIPOPROTEIN"/>
    <property type="match status" value="1"/>
</dbReference>
<feature type="chain" id="PRO_5046363892" description="Lipoprotein" evidence="1">
    <location>
        <begin position="26"/>
        <end position="84"/>
    </location>
</feature>
<organism evidence="2 3">
    <name type="scientific">Paragemmobacter ruber</name>
    <dbReference type="NCBI Taxonomy" id="1985673"/>
    <lineage>
        <taxon>Bacteria</taxon>
        <taxon>Pseudomonadati</taxon>
        <taxon>Pseudomonadota</taxon>
        <taxon>Alphaproteobacteria</taxon>
        <taxon>Rhodobacterales</taxon>
        <taxon>Paracoccaceae</taxon>
        <taxon>Paragemmobacter</taxon>
    </lineage>
</organism>
<evidence type="ECO:0000313" key="3">
    <source>
        <dbReference type="Proteomes" id="UP001517376"/>
    </source>
</evidence>
<proteinExistence type="predicted"/>
<protein>
    <recommendedName>
        <fullName evidence="4">Lipoprotein</fullName>
    </recommendedName>
</protein>
<keyword evidence="3" id="KW-1185">Reference proteome</keyword>
<feature type="signal peptide" evidence="1">
    <location>
        <begin position="1"/>
        <end position="25"/>
    </location>
</feature>
<dbReference type="Proteomes" id="UP001517376">
    <property type="component" value="Unassembled WGS sequence"/>
</dbReference>
<name>A0ABW9Y7F4_9RHOB</name>
<keyword evidence="1" id="KW-0732">Signal</keyword>
<evidence type="ECO:0000256" key="1">
    <source>
        <dbReference type="SAM" id="SignalP"/>
    </source>
</evidence>
<evidence type="ECO:0000313" key="2">
    <source>
        <dbReference type="EMBL" id="NBE08129.1"/>
    </source>
</evidence>
<comment type="caution">
    <text evidence="2">The sequence shown here is derived from an EMBL/GenBank/DDBJ whole genome shotgun (WGS) entry which is preliminary data.</text>
</comment>
<sequence>MIRFRTAALAAAASLLVGCTATDMASNTLDLDNDGNGRFSGHAGMDYTEAQLRGIVGQQICGGPPPREFVLQVLSNRWLFSGTC</sequence>
<accession>A0ABW9Y7F4</accession>
<dbReference type="RefSeq" id="WP_161767116.1">
    <property type="nucleotide sequence ID" value="NZ_JAAATW010000002.1"/>
</dbReference>
<evidence type="ECO:0008006" key="4">
    <source>
        <dbReference type="Google" id="ProtNLM"/>
    </source>
</evidence>
<gene>
    <name evidence="2" type="ORF">GU920_11320</name>
</gene>
<dbReference type="EMBL" id="JAAATW010000002">
    <property type="protein sequence ID" value="NBE08129.1"/>
    <property type="molecule type" value="Genomic_DNA"/>
</dbReference>
<reference evidence="3" key="1">
    <citation type="submission" date="2020-01" db="EMBL/GenBank/DDBJ databases">
        <title>Sphingomonas sp. strain CSW-10.</title>
        <authorList>
            <person name="Chen W.-M."/>
        </authorList>
    </citation>
    <scope>NUCLEOTIDE SEQUENCE [LARGE SCALE GENOMIC DNA]</scope>
    <source>
        <strain evidence="3">CCP-1</strain>
    </source>
</reference>